<protein>
    <submittedName>
        <fullName evidence="1">Caudovirales tail fiber assembly protein</fullName>
    </submittedName>
</protein>
<dbReference type="Pfam" id="PF02413">
    <property type="entry name" value="Caudo_TAP"/>
    <property type="match status" value="1"/>
</dbReference>
<dbReference type="InterPro" id="IPR051220">
    <property type="entry name" value="TFA_Chaperone"/>
</dbReference>
<gene>
    <name evidence="1" type="ORF">Phpb_00235</name>
</gene>
<keyword evidence="2" id="KW-1185">Reference proteome</keyword>
<accession>A0A1B8YNR9</accession>
<organism evidence="1 2">
    <name type="scientific">Photorhabdus namnaonensis</name>
    <dbReference type="NCBI Taxonomy" id="1851568"/>
    <lineage>
        <taxon>Bacteria</taxon>
        <taxon>Pseudomonadati</taxon>
        <taxon>Pseudomonadota</taxon>
        <taxon>Gammaproteobacteria</taxon>
        <taxon>Enterobacterales</taxon>
        <taxon>Morganellaceae</taxon>
        <taxon>Photorhabdus</taxon>
    </lineage>
</organism>
<dbReference type="AlphaFoldDB" id="A0A1B8YNR9"/>
<reference evidence="2" key="1">
    <citation type="submission" date="2015-11" db="EMBL/GenBank/DDBJ databases">
        <authorList>
            <person name="Tobias N.J."/>
            <person name="Mishra B."/>
            <person name="Gupta D.K."/>
            <person name="Thines M."/>
            <person name="Stinear T.P."/>
            <person name="Bode H.B."/>
        </authorList>
    </citation>
    <scope>NUCLEOTIDE SEQUENCE [LARGE SCALE GENOMIC DNA]</scope>
    <source>
        <strain evidence="2">PB45.5</strain>
    </source>
</reference>
<dbReference type="RefSeq" id="WP_065388806.1">
    <property type="nucleotide sequence ID" value="NZ_CAWMQN010000007.1"/>
</dbReference>
<evidence type="ECO:0000313" key="1">
    <source>
        <dbReference type="EMBL" id="OCA56677.1"/>
    </source>
</evidence>
<dbReference type="PANTHER" id="PTHR34413">
    <property type="entry name" value="PROPHAGE TAIL FIBER ASSEMBLY PROTEIN HOMOLOG TFAE-RELATED-RELATED"/>
    <property type="match status" value="1"/>
</dbReference>
<dbReference type="InterPro" id="IPR003458">
    <property type="entry name" value="Phage_T4_Gp38_tail_assem"/>
</dbReference>
<evidence type="ECO:0000313" key="2">
    <source>
        <dbReference type="Proteomes" id="UP000092665"/>
    </source>
</evidence>
<dbReference type="PANTHER" id="PTHR34413:SF2">
    <property type="entry name" value="PROPHAGE TAIL FIBER ASSEMBLY PROTEIN HOMOLOG TFAE-RELATED"/>
    <property type="match status" value="1"/>
</dbReference>
<comment type="caution">
    <text evidence="1">The sequence shown here is derived from an EMBL/GenBank/DDBJ whole genome shotgun (WGS) entry which is preliminary data.</text>
</comment>
<name>A0A1B8YNR9_9GAMM</name>
<dbReference type="PATRIC" id="fig|29488.15.peg.262"/>
<proteinExistence type="predicted"/>
<sequence>MTTQKQKYSLEPETAILGNNGLATKAGWLIIYHAEPYSREFIGARPEYLMEGVGLPANSYPNAPELPDSDDMAICRSEDKSCWQIVPDHRGKIVYNTQTLAQYEITSLGEPPESLTFKQPATDFDKWDGKQWVTDKYAIKDSQIKQAEQKRVALLRQANEIVTLLQHAVDINLASEKEKLLLLDWKKYLVLLSRIDISSAPDNINWPEKPE</sequence>
<dbReference type="EMBL" id="LOIC01000007">
    <property type="protein sequence ID" value="OCA56677.1"/>
    <property type="molecule type" value="Genomic_DNA"/>
</dbReference>
<dbReference type="Proteomes" id="UP000092665">
    <property type="component" value="Unassembled WGS sequence"/>
</dbReference>